<dbReference type="STRING" id="94130.A0A2Z6S7R6"/>
<dbReference type="EMBL" id="BEXD01003112">
    <property type="protein sequence ID" value="GBC00269.1"/>
    <property type="molecule type" value="Genomic_DNA"/>
</dbReference>
<accession>A0A2Z6S7R6</accession>
<dbReference type="InterPro" id="IPR032675">
    <property type="entry name" value="LRR_dom_sf"/>
</dbReference>
<gene>
    <name evidence="1" type="ORF">RclHR1_00380037</name>
</gene>
<dbReference type="SMART" id="SM00367">
    <property type="entry name" value="LRR_CC"/>
    <property type="match status" value="4"/>
</dbReference>
<dbReference type="AlphaFoldDB" id="A0A2Z6S7R6"/>
<dbReference type="Gene3D" id="3.80.10.10">
    <property type="entry name" value="Ribonuclease Inhibitor"/>
    <property type="match status" value="3"/>
</dbReference>
<dbReference type="InterPro" id="IPR006553">
    <property type="entry name" value="Leu-rich_rpt_Cys-con_subtyp"/>
</dbReference>
<comment type="caution">
    <text evidence="1">The sequence shown here is derived from an EMBL/GenBank/DDBJ whole genome shotgun (WGS) entry which is preliminary data.</text>
</comment>
<sequence length="591" mass="68049">MKPSQAVLLNADLLPIILSEFEENQDEMFLYLFVNKTWAATLVRLLWKAPIWNSPRSYKSFLRTLKRSNVTFAYGKLIRRLVFEPIKNREQPSFANEDLKLFSTKSGRLTHLTFGQTDNFFSAEAVSELVKNNQNLLGFAATKPCYNIEWLNIALSPVINGHCLKLSQLEIQNMRHFLIFMDYWPNGDYSDDAISQTRNLIKEIGFKCPIFALDINVHIDDEMANMIIQTFKNLKILHCETVSCSALKILLPYCKKLKWLSIAFSSENPTEDVQQDIGSQFPSLDALNLFLPPHDWSPFTKALAPNQTNLRRINLFGCDSVTDEAFLPIAKNCLRLEFIGLICCQLLTDASISVLARNVGKNLKNINICRIPKLTDVSIIEIANSCHNLEKFVLESCKKVTSRSLTLLVRKCKSLTELSGDYPRIIAAKIVSTLAVQGNTKLQVLQIHSRHDPDSNILEGKKYRRFDLGLLEKLAEKCPKLRELELKCYITGLYPNLLINALYKLRNLEKLFMEPRQNQKLNREHIMKLENHPRLKEVRFDGGCSEDAISYIKERSKNKKGMFIHKIDKLLQLTTYIYRKSIPSYKKDRYN</sequence>
<dbReference type="Proteomes" id="UP000247702">
    <property type="component" value="Unassembled WGS sequence"/>
</dbReference>
<name>A0A2Z6S7R6_9GLOM</name>
<keyword evidence="2" id="KW-1185">Reference proteome</keyword>
<dbReference type="PANTHER" id="PTHR13318">
    <property type="entry name" value="PARTNER OF PAIRED, ISOFORM B-RELATED"/>
    <property type="match status" value="1"/>
</dbReference>
<evidence type="ECO:0000313" key="1">
    <source>
        <dbReference type="EMBL" id="GBC00269.1"/>
    </source>
</evidence>
<evidence type="ECO:0000313" key="2">
    <source>
        <dbReference type="Proteomes" id="UP000247702"/>
    </source>
</evidence>
<reference evidence="1 2" key="1">
    <citation type="submission" date="2017-11" db="EMBL/GenBank/DDBJ databases">
        <title>The genome of Rhizophagus clarus HR1 reveals common genetic basis of auxotrophy among arbuscular mycorrhizal fungi.</title>
        <authorList>
            <person name="Kobayashi Y."/>
        </authorList>
    </citation>
    <scope>NUCLEOTIDE SEQUENCE [LARGE SCALE GENOMIC DNA]</scope>
    <source>
        <strain evidence="1 2">HR1</strain>
    </source>
</reference>
<dbReference type="GO" id="GO:0019005">
    <property type="term" value="C:SCF ubiquitin ligase complex"/>
    <property type="evidence" value="ECO:0007669"/>
    <property type="project" value="TreeGrafter"/>
</dbReference>
<dbReference type="GO" id="GO:0031146">
    <property type="term" value="P:SCF-dependent proteasomal ubiquitin-dependent protein catabolic process"/>
    <property type="evidence" value="ECO:0007669"/>
    <property type="project" value="TreeGrafter"/>
</dbReference>
<dbReference type="SUPFAM" id="SSF52047">
    <property type="entry name" value="RNI-like"/>
    <property type="match status" value="2"/>
</dbReference>
<evidence type="ECO:0008006" key="3">
    <source>
        <dbReference type="Google" id="ProtNLM"/>
    </source>
</evidence>
<proteinExistence type="predicted"/>
<organism evidence="1 2">
    <name type="scientific">Rhizophagus clarus</name>
    <dbReference type="NCBI Taxonomy" id="94130"/>
    <lineage>
        <taxon>Eukaryota</taxon>
        <taxon>Fungi</taxon>
        <taxon>Fungi incertae sedis</taxon>
        <taxon>Mucoromycota</taxon>
        <taxon>Glomeromycotina</taxon>
        <taxon>Glomeromycetes</taxon>
        <taxon>Glomerales</taxon>
        <taxon>Glomeraceae</taxon>
        <taxon>Rhizophagus</taxon>
    </lineage>
</organism>
<protein>
    <recommendedName>
        <fullName evidence="3">F-box domain-containing protein</fullName>
    </recommendedName>
</protein>